<evidence type="ECO:0000313" key="2">
    <source>
        <dbReference type="Proteomes" id="UP001202961"/>
    </source>
</evidence>
<gene>
    <name evidence="1" type="ORF">NB063_28890</name>
</gene>
<accession>A0ABT0UCN6</accession>
<protein>
    <submittedName>
        <fullName evidence="1">Uncharacterized protein</fullName>
    </submittedName>
</protein>
<evidence type="ECO:0000313" key="1">
    <source>
        <dbReference type="EMBL" id="MCM2374658.1"/>
    </source>
</evidence>
<comment type="caution">
    <text evidence="1">The sequence shown here is derived from an EMBL/GenBank/DDBJ whole genome shotgun (WGS) entry which is preliminary data.</text>
</comment>
<dbReference type="Proteomes" id="UP001202961">
    <property type="component" value="Unassembled WGS sequence"/>
</dbReference>
<dbReference type="EMBL" id="JAMQBK010000096">
    <property type="protein sequence ID" value="MCM2374658.1"/>
    <property type="molecule type" value="Genomic_DNA"/>
</dbReference>
<reference evidence="1 2" key="1">
    <citation type="journal article" date="2022" name="Syst. Appl. Microbiol.">
        <title>Rhodopirellula aestuarii sp. nov., a novel member of the genus Rhodopirellula isolated from brackish sediments collected in the Tagus River estuary, Portugal.</title>
        <authorList>
            <person name="Vitorino I.R."/>
            <person name="Klimek D."/>
            <person name="Calusinska M."/>
            <person name="Lobo-da-Cunha A."/>
            <person name="Vasconcelos V."/>
            <person name="Lage O.M."/>
        </authorList>
    </citation>
    <scope>NUCLEOTIDE SEQUENCE [LARGE SCALE GENOMIC DNA]</scope>
    <source>
        <strain evidence="1 2">ICT_H3.1</strain>
    </source>
</reference>
<organism evidence="1 2">
    <name type="scientific">Aporhodopirellula aestuarii</name>
    <dbReference type="NCBI Taxonomy" id="2950107"/>
    <lineage>
        <taxon>Bacteria</taxon>
        <taxon>Pseudomonadati</taxon>
        <taxon>Planctomycetota</taxon>
        <taxon>Planctomycetia</taxon>
        <taxon>Pirellulales</taxon>
        <taxon>Pirellulaceae</taxon>
        <taxon>Aporhodopirellula</taxon>
    </lineage>
</organism>
<proteinExistence type="predicted"/>
<name>A0ABT0UCN6_9BACT</name>
<sequence length="178" mass="19515">MRVLTSQSEVILRVLQSCTSTLPDVKTRPWGSTALVDEVETLIVVGYGADMIASQMLARRKRAYHAAMNCGLLDLLFADVTKSPVFKDASFHAACGLLHDLKNGCDVTKESVKQVLRDVIEPSITLGFLKSDNSDVIAIRPYTRRPVMDQQSTQKVIGLYGAIWGAMAFGKSEVGDHE</sequence>
<dbReference type="RefSeq" id="WP_250932656.1">
    <property type="nucleotide sequence ID" value="NZ_JAMQBK010000096.1"/>
</dbReference>
<keyword evidence="2" id="KW-1185">Reference proteome</keyword>